<keyword evidence="1" id="KW-0863">Zinc-finger</keyword>
<keyword evidence="1" id="KW-0862">Zinc</keyword>
<dbReference type="PANTHER" id="PTHR21354:SF0">
    <property type="entry name" value="ZINC FINGER PROTEIN 511"/>
    <property type="match status" value="1"/>
</dbReference>
<reference evidence="3" key="1">
    <citation type="submission" date="2021-07" db="EMBL/GenBank/DDBJ databases">
        <authorList>
            <person name="Catto M.A."/>
            <person name="Jacobson A."/>
            <person name="Kennedy G."/>
            <person name="Labadie P."/>
            <person name="Hunt B.G."/>
            <person name="Srinivasan R."/>
        </authorList>
    </citation>
    <scope>NUCLEOTIDE SEQUENCE</scope>
    <source>
        <strain evidence="3">PL_HMW_Pooled</strain>
        <tissue evidence="3">Head</tissue>
    </source>
</reference>
<evidence type="ECO:0000313" key="4">
    <source>
        <dbReference type="Proteomes" id="UP001219518"/>
    </source>
</evidence>
<keyword evidence="4" id="KW-1185">Reference proteome</keyword>
<dbReference type="AlphaFoldDB" id="A0AAE1H5G9"/>
<dbReference type="GO" id="GO:0008270">
    <property type="term" value="F:zinc ion binding"/>
    <property type="evidence" value="ECO:0007669"/>
    <property type="project" value="UniProtKB-KW"/>
</dbReference>
<dbReference type="EMBL" id="JAHWGI010000394">
    <property type="protein sequence ID" value="KAK3914908.1"/>
    <property type="molecule type" value="Genomic_DNA"/>
</dbReference>
<feature type="domain" description="C2H2-type" evidence="2">
    <location>
        <begin position="80"/>
        <end position="103"/>
    </location>
</feature>
<dbReference type="PANTHER" id="PTHR21354">
    <property type="entry name" value="ZINC FINGER PROTEIN 511"/>
    <property type="match status" value="1"/>
</dbReference>
<dbReference type="Proteomes" id="UP001219518">
    <property type="component" value="Unassembled WGS sequence"/>
</dbReference>
<dbReference type="PROSITE" id="PS50157">
    <property type="entry name" value="ZINC_FINGER_C2H2_2"/>
    <property type="match status" value="1"/>
</dbReference>
<sequence>MSSSLSNESMKGGRRLPDDPFFEEGDKVCNMFKRLGVFDLDSEELCHNQLTNLVCEVPGCGIELQSVMELELHYNSVHRYTCATCRKAFASAHLLDLHIEETHDSFFAVQAERKPMYRCLIERCSSKFSTSQERHGHCVDCHSFPPKFRWFTPKVSKSNSTSNCIAYKAKEINRVPVVSRDKGNGEMDVDNSVERKKCEVNTKKPVRSITFGRGQVKKSFKSYGTDWHRKVEKVHESSALEDTELSKDLMDTLPTL</sequence>
<organism evidence="3 4">
    <name type="scientific">Frankliniella fusca</name>
    <dbReference type="NCBI Taxonomy" id="407009"/>
    <lineage>
        <taxon>Eukaryota</taxon>
        <taxon>Metazoa</taxon>
        <taxon>Ecdysozoa</taxon>
        <taxon>Arthropoda</taxon>
        <taxon>Hexapoda</taxon>
        <taxon>Insecta</taxon>
        <taxon>Pterygota</taxon>
        <taxon>Neoptera</taxon>
        <taxon>Paraneoptera</taxon>
        <taxon>Thysanoptera</taxon>
        <taxon>Terebrantia</taxon>
        <taxon>Thripoidea</taxon>
        <taxon>Thripidae</taxon>
        <taxon>Frankliniella</taxon>
    </lineage>
</organism>
<dbReference type="PROSITE" id="PS00028">
    <property type="entry name" value="ZINC_FINGER_C2H2_1"/>
    <property type="match status" value="2"/>
</dbReference>
<evidence type="ECO:0000313" key="3">
    <source>
        <dbReference type="EMBL" id="KAK3914908.1"/>
    </source>
</evidence>
<dbReference type="InterPro" id="IPR013087">
    <property type="entry name" value="Znf_C2H2_type"/>
</dbReference>
<keyword evidence="1" id="KW-0479">Metal-binding</keyword>
<reference evidence="3" key="2">
    <citation type="journal article" date="2023" name="BMC Genomics">
        <title>Pest status, molecular evolution, and epigenetic factors derived from the genome assembly of Frankliniella fusca, a thysanopteran phytovirus vector.</title>
        <authorList>
            <person name="Catto M.A."/>
            <person name="Labadie P.E."/>
            <person name="Jacobson A.L."/>
            <person name="Kennedy G.G."/>
            <person name="Srinivasan R."/>
            <person name="Hunt B.G."/>
        </authorList>
    </citation>
    <scope>NUCLEOTIDE SEQUENCE</scope>
    <source>
        <strain evidence="3">PL_HMW_Pooled</strain>
    </source>
</reference>
<accession>A0AAE1H5G9</accession>
<evidence type="ECO:0000256" key="1">
    <source>
        <dbReference type="PROSITE-ProRule" id="PRU00042"/>
    </source>
</evidence>
<proteinExistence type="predicted"/>
<dbReference type="SMART" id="SM00355">
    <property type="entry name" value="ZnF_C2H2"/>
    <property type="match status" value="3"/>
</dbReference>
<dbReference type="InterPro" id="IPR039258">
    <property type="entry name" value="ZNF511"/>
</dbReference>
<comment type="caution">
    <text evidence="3">The sequence shown here is derived from an EMBL/GenBank/DDBJ whole genome shotgun (WGS) entry which is preliminary data.</text>
</comment>
<evidence type="ECO:0000259" key="2">
    <source>
        <dbReference type="PROSITE" id="PS50157"/>
    </source>
</evidence>
<protein>
    <submittedName>
        <fullName evidence="3">Zinc finger protein 511</fullName>
    </submittedName>
</protein>
<gene>
    <name evidence="3" type="ORF">KUF71_005596</name>
</gene>
<name>A0AAE1H5G9_9NEOP</name>